<feature type="compositionally biased region" description="Basic and acidic residues" evidence="2">
    <location>
        <begin position="78"/>
        <end position="90"/>
    </location>
</feature>
<reference evidence="4" key="1">
    <citation type="submission" date="2012-06" db="EMBL/GenBank/DDBJ databases">
        <title>The complete genome of Flexibacter litoralis DSM 6794.</title>
        <authorList>
            <person name="Lucas S."/>
            <person name="Copeland A."/>
            <person name="Lapidus A."/>
            <person name="Glavina del Rio T."/>
            <person name="Dalin E."/>
            <person name="Tice H."/>
            <person name="Bruce D."/>
            <person name="Goodwin L."/>
            <person name="Pitluck S."/>
            <person name="Peters L."/>
            <person name="Ovchinnikova G."/>
            <person name="Lu M."/>
            <person name="Kyrpides N."/>
            <person name="Mavromatis K."/>
            <person name="Ivanova N."/>
            <person name="Brettin T."/>
            <person name="Detter J.C."/>
            <person name="Han C."/>
            <person name="Larimer F."/>
            <person name="Land M."/>
            <person name="Hauser L."/>
            <person name="Markowitz V."/>
            <person name="Cheng J.-F."/>
            <person name="Hugenholtz P."/>
            <person name="Woyke T."/>
            <person name="Wu D."/>
            <person name="Spring S."/>
            <person name="Lang E."/>
            <person name="Kopitz M."/>
            <person name="Brambilla E."/>
            <person name="Klenk H.-P."/>
            <person name="Eisen J.A."/>
        </authorList>
    </citation>
    <scope>NUCLEOTIDE SEQUENCE [LARGE SCALE GENOMIC DNA]</scope>
    <source>
        <strain evidence="4">ATCC 23117 / DSM 6794 / NBRC 15988 / NCIMB 1366 / Sio-4</strain>
    </source>
</reference>
<feature type="compositionally biased region" description="Acidic residues" evidence="2">
    <location>
        <begin position="62"/>
        <end position="76"/>
    </location>
</feature>
<feature type="region of interest" description="Disordered" evidence="2">
    <location>
        <begin position="674"/>
        <end position="705"/>
    </location>
</feature>
<dbReference type="Proteomes" id="UP000006054">
    <property type="component" value="Chromosome"/>
</dbReference>
<feature type="compositionally biased region" description="Basic and acidic residues" evidence="2">
    <location>
        <begin position="675"/>
        <end position="687"/>
    </location>
</feature>
<evidence type="ECO:0000313" key="3">
    <source>
        <dbReference type="EMBL" id="AFM05823.1"/>
    </source>
</evidence>
<evidence type="ECO:0000313" key="4">
    <source>
        <dbReference type="Proteomes" id="UP000006054"/>
    </source>
</evidence>
<organism evidence="3 4">
    <name type="scientific">Bernardetia litoralis (strain ATCC 23117 / DSM 6794 / NBRC 15988 / NCIMB 1366 / Fx l1 / Sio-4)</name>
    <name type="common">Flexibacter litoralis</name>
    <dbReference type="NCBI Taxonomy" id="880071"/>
    <lineage>
        <taxon>Bacteria</taxon>
        <taxon>Pseudomonadati</taxon>
        <taxon>Bacteroidota</taxon>
        <taxon>Cytophagia</taxon>
        <taxon>Cytophagales</taxon>
        <taxon>Bernardetiaceae</taxon>
        <taxon>Bernardetia</taxon>
    </lineage>
</organism>
<dbReference type="AlphaFoldDB" id="I4APD8"/>
<accession>I4APD8</accession>
<feature type="region of interest" description="Disordered" evidence="2">
    <location>
        <begin position="1"/>
        <end position="95"/>
    </location>
</feature>
<dbReference type="EMBL" id="CP003345">
    <property type="protein sequence ID" value="AFM05823.1"/>
    <property type="molecule type" value="Genomic_DNA"/>
</dbReference>
<name>I4APD8_BERLS</name>
<dbReference type="eggNOG" id="COG0508">
    <property type="taxonomic scope" value="Bacteria"/>
</dbReference>
<dbReference type="STRING" id="880071.Fleli_3503"/>
<evidence type="ECO:0000256" key="2">
    <source>
        <dbReference type="SAM" id="MobiDB-lite"/>
    </source>
</evidence>
<feature type="compositionally biased region" description="Low complexity" evidence="2">
    <location>
        <begin position="8"/>
        <end position="23"/>
    </location>
</feature>
<keyword evidence="4" id="KW-1185">Reference proteome</keyword>
<dbReference type="InterPro" id="IPR007139">
    <property type="entry name" value="DUF349"/>
</dbReference>
<feature type="compositionally biased region" description="Polar residues" evidence="2">
    <location>
        <begin position="696"/>
        <end position="705"/>
    </location>
</feature>
<gene>
    <name evidence="3" type="ordered locus">Fleli_3503</name>
</gene>
<sequence length="705" mass="82494">MMNEENENLNNENTEQNETTPNEVGNDASASVDNTITKDIIQEADDEVSQEDLDVIKKESEETNASDDEKTDDTESENSAKEQKEEKQELPQEDYSILSKEELVAKAAMFAAQATVSEGRINFRYLDDQVSKIREFIDAFTETERKEARQKYEESATSEEEKEGFSFQQDELTGTFYENFKAIKEAKRTHYAKLEGEKQSNLKKKQAIIEELRSLTDTSKPSELSRKGEFDRVKAIQTEFKNIGYVPMQEADEIYRNFKALLDLFYNQKSQERELLALDRQRNLEAKVLIVARAEELLNHDKLNDAVNELNRLHQEYKRIGPVPRADREELWERFKVASDKIYDARREYADKFKAQLEENMKLKQDLCLKVEEFVAFDADKIRDWNNKTQELVDLQKQWDSIGPAPREVAKILNKQFWDNFKTFFNNKSKFFEKLDAARDENLIKKQELIKKAEELKESTDWDNAANQLKALQSEWREIGHVPEKQREVVYQQFKQAADHFFDRRRNRYKEQDAAQEENLNQKLEICSQIEELAKAKSNDTKKLQELHLKFHEFGFVPRKNIRTIQDRFDEVNAMFMKNSELSSDEAQSFHFKTQAKAIKQNPKMAGDFKQSENKLKRKITDLENEINLWQNNIEFFAKSKTADKLREEFNEKIANAKAEIAVIENQIKILTTPPKEEKVEEKKAEEATQEVEANAETSGNNSEN</sequence>
<evidence type="ECO:0008006" key="5">
    <source>
        <dbReference type="Google" id="ProtNLM"/>
    </source>
</evidence>
<dbReference type="HOGENOM" id="CLU_019817_0_0_10"/>
<evidence type="ECO:0000256" key="1">
    <source>
        <dbReference type="SAM" id="Coils"/>
    </source>
</evidence>
<dbReference type="RefSeq" id="WP_014799248.1">
    <property type="nucleotide sequence ID" value="NC_018018.1"/>
</dbReference>
<dbReference type="OrthoDB" id="5422202at2"/>
<dbReference type="KEGG" id="fli:Fleli_3503"/>
<proteinExistence type="predicted"/>
<feature type="coiled-coil region" evidence="1">
    <location>
        <begin position="606"/>
        <end position="667"/>
    </location>
</feature>
<feature type="compositionally biased region" description="Polar residues" evidence="2">
    <location>
        <begin position="28"/>
        <end position="37"/>
    </location>
</feature>
<dbReference type="Pfam" id="PF03993">
    <property type="entry name" value="DUF349"/>
    <property type="match status" value="5"/>
</dbReference>
<feature type="compositionally biased region" description="Acidic residues" evidence="2">
    <location>
        <begin position="42"/>
        <end position="53"/>
    </location>
</feature>
<protein>
    <recommendedName>
        <fullName evidence="5">DUF349 domain-containing protein</fullName>
    </recommendedName>
</protein>
<keyword evidence="1" id="KW-0175">Coiled coil</keyword>
<dbReference type="PATRIC" id="fig|880071.3.peg.3509"/>